<dbReference type="Proteomes" id="UP000326759">
    <property type="component" value="Unassembled WGS sequence"/>
</dbReference>
<keyword evidence="3" id="KW-1185">Reference proteome</keyword>
<proteinExistence type="predicted"/>
<evidence type="ECO:0000313" key="2">
    <source>
        <dbReference type="EMBL" id="KAB7501980.1"/>
    </source>
</evidence>
<gene>
    <name evidence="2" type="ORF">Anas_14156</name>
</gene>
<dbReference type="AlphaFoldDB" id="A0A5N5TAI7"/>
<comment type="caution">
    <text evidence="2">The sequence shown here is derived from an EMBL/GenBank/DDBJ whole genome shotgun (WGS) entry which is preliminary data.</text>
</comment>
<dbReference type="EMBL" id="SEYY01008905">
    <property type="protein sequence ID" value="KAB7501980.1"/>
    <property type="molecule type" value="Genomic_DNA"/>
</dbReference>
<accession>A0A5N5TAI7</accession>
<sequence>MHCMEAGLKRSFSSTLSNEGIPSQDLICPPSKIPRTLPPPLLRNSATRDDSSVFCSCPPFECTCIKTIDYSGSVVMNFGSSLPNQYPGRNYSVSQLPIDPYFVHLQQGETVTDTSFYPPESYRLQSQNYRGSSYGSPPVSHNQLSAQNGSWNQNSSVEWYPNQSFVGNGSSDLVNEWSAESWNNSPPVRNNQWNNTNNEPPQYFGQVANNNDSCCISTTSNVISAENATNLPLNTHDLIYDRNASDNFSYNTKLDLNLNGSDGMFNFEDSLQPQDIFALEQTYEAKKNFPSTNDITHAISQKFEEETEVVSKHNYDSANQKFLQSIDAIFGDCIIEEPYEVQKNSTNAFFDFIKEEKEIEDIIFPRKSQECPNEFMLSDPKPVLIENTSEGKNDTSVTNHGNKNVSSLDDKAVVKNSMDLSTNLQTLDESLKKNISHLPNPVMCTDYSGNYCDELNKMSSTLHYNSTNGTSAEYDVAVFTSSLGITTNQSAYAYPINEVFFVTDSSNRTLKPNNQNSNLDNALN</sequence>
<evidence type="ECO:0000313" key="3">
    <source>
        <dbReference type="Proteomes" id="UP000326759"/>
    </source>
</evidence>
<protein>
    <submittedName>
        <fullName evidence="2">Uncharacterized protein</fullName>
    </submittedName>
</protein>
<name>A0A5N5TAI7_9CRUS</name>
<evidence type="ECO:0000256" key="1">
    <source>
        <dbReference type="SAM" id="MobiDB-lite"/>
    </source>
</evidence>
<reference evidence="2 3" key="1">
    <citation type="journal article" date="2019" name="PLoS Biol.">
        <title>Sex chromosomes control vertical transmission of feminizing Wolbachia symbionts in an isopod.</title>
        <authorList>
            <person name="Becking T."/>
            <person name="Chebbi M.A."/>
            <person name="Giraud I."/>
            <person name="Moumen B."/>
            <person name="Laverre T."/>
            <person name="Caubet Y."/>
            <person name="Peccoud J."/>
            <person name="Gilbert C."/>
            <person name="Cordaux R."/>
        </authorList>
    </citation>
    <scope>NUCLEOTIDE SEQUENCE [LARGE SCALE GENOMIC DNA]</scope>
    <source>
        <strain evidence="2">ANa2</strain>
        <tissue evidence="2">Whole body excluding digestive tract and cuticle</tissue>
    </source>
</reference>
<dbReference type="OrthoDB" id="6241117at2759"/>
<feature type="region of interest" description="Disordered" evidence="1">
    <location>
        <begin position="127"/>
        <end position="150"/>
    </location>
</feature>
<organism evidence="2 3">
    <name type="scientific">Armadillidium nasatum</name>
    <dbReference type="NCBI Taxonomy" id="96803"/>
    <lineage>
        <taxon>Eukaryota</taxon>
        <taxon>Metazoa</taxon>
        <taxon>Ecdysozoa</taxon>
        <taxon>Arthropoda</taxon>
        <taxon>Crustacea</taxon>
        <taxon>Multicrustacea</taxon>
        <taxon>Malacostraca</taxon>
        <taxon>Eumalacostraca</taxon>
        <taxon>Peracarida</taxon>
        <taxon>Isopoda</taxon>
        <taxon>Oniscidea</taxon>
        <taxon>Crinocheta</taxon>
        <taxon>Armadillidiidae</taxon>
        <taxon>Armadillidium</taxon>
    </lineage>
</organism>